<feature type="transmembrane region" description="Helical" evidence="8">
    <location>
        <begin position="255"/>
        <end position="277"/>
    </location>
</feature>
<comment type="caution">
    <text evidence="10">The sequence shown here is derived from an EMBL/GenBank/DDBJ whole genome shotgun (WGS) entry which is preliminary data.</text>
</comment>
<proteinExistence type="predicted"/>
<feature type="non-terminal residue" evidence="10">
    <location>
        <position position="1"/>
    </location>
</feature>
<comment type="subcellular location">
    <subcellularLocation>
        <location evidence="1">Membrane</location>
        <topology evidence="1">Multi-pass membrane protein</topology>
    </subcellularLocation>
</comment>
<feature type="transmembrane region" description="Helical" evidence="8">
    <location>
        <begin position="133"/>
        <end position="157"/>
    </location>
</feature>
<dbReference type="GO" id="GO:0015297">
    <property type="term" value="F:antiporter activity"/>
    <property type="evidence" value="ECO:0007669"/>
    <property type="project" value="InterPro"/>
</dbReference>
<evidence type="ECO:0000313" key="10">
    <source>
        <dbReference type="EMBL" id="KAJ2934165.1"/>
    </source>
</evidence>
<evidence type="ECO:0000256" key="1">
    <source>
        <dbReference type="ARBA" id="ARBA00004141"/>
    </source>
</evidence>
<feature type="transmembrane region" description="Helical" evidence="8">
    <location>
        <begin position="350"/>
        <end position="370"/>
    </location>
</feature>
<dbReference type="PANTHER" id="PTHR32468:SF0">
    <property type="entry name" value="K(+)_H(+) ANTIPORTER 1"/>
    <property type="match status" value="1"/>
</dbReference>
<feature type="transmembrane region" description="Helical" evidence="8">
    <location>
        <begin position="202"/>
        <end position="219"/>
    </location>
</feature>
<evidence type="ECO:0000256" key="3">
    <source>
        <dbReference type="ARBA" id="ARBA00022692"/>
    </source>
</evidence>
<dbReference type="OrthoDB" id="2687058at2759"/>
<evidence type="ECO:0000256" key="8">
    <source>
        <dbReference type="SAM" id="Phobius"/>
    </source>
</evidence>
<accession>A0A9W8JNT0</accession>
<feature type="transmembrane region" description="Helical" evidence="8">
    <location>
        <begin position="283"/>
        <end position="304"/>
    </location>
</feature>
<feature type="transmembrane region" description="Helical" evidence="8">
    <location>
        <begin position="163"/>
        <end position="181"/>
    </location>
</feature>
<reference evidence="10" key="1">
    <citation type="submission" date="2022-06" db="EMBL/GenBank/DDBJ databases">
        <title>Genome Sequence of Candolleomyces eurysporus.</title>
        <authorList>
            <person name="Buettner E."/>
        </authorList>
    </citation>
    <scope>NUCLEOTIDE SEQUENCE</scope>
    <source>
        <strain evidence="10">VTCC 930004</strain>
    </source>
</reference>
<sequence>MESRRTRTDLSFSSQGQIPGFTEHIFPQESRSYLNLVATIGLCLFLFLVGLEIDAGVIKRNARLSATVALAGMVVPFIIGAGIAVPIYNQFIHEKVEFTHFMLFTGVAYSITAFPVLCRILTELKLLDTTVGIVVLSAGVGNDIIGWVLLALSVALVNAGNGIAALYILLISVGWSIFILFPVRWAMKWLARETGSIESGPSVFFMTATIVVLFGSSFFTDFIGVHAIFGAFLAGLVVPREGGLAIALTEKLEDMVSIIFLPLYFTLSGLSTDLTLLDDGLTWGYTIAIIVTAFVGKFGGCLLASRYFAGFNWREASTIGSLMSCKGLVELIVLNVGLSAGILSPRVFSMFVLEALVLTFMTTPLVTWLYPPRFRVRTSATGANFHNVADGEAGGRKSQPRSRDGKYYKTRFTVVLDKFEHLSGMMALTQLVNPSVLVSAWSEEQHARQPSSVSIKSFAQKASQVVVEALRVMELSDRVSAVMKSSAAESILHSDPLLSAFRMFGTLNDIKIIPSLAVVKQAELAYSIVEHARNNDSDIIMIPWLPPVHNPYEAVVRPFGMQTAPPTPGIKSPTTPNPFDALFKPGAPNHHESSASVIHSQFVRAVFSQATTDVALYVDQSTFDTTANSAQHLFVPFFGGPDDRAALELVMQLCENPRVTATIIRIHRRGSDEPDVDLTSPRLPEEVNALTVASHVPEYPDTYYGQATTESRLQSDTADSVIWAKYSQQPRRNRRRASLAPNDASSSKTSSSKSSFESRVEFKEIGSHAPLNAAINEAMVYAPIRSQEEEEEEVEDEDERDHGVMGKNGDAVPESENKKRQRRNKGRLVIVTGRSRRLAVEDHRRELKDVMDEYGQLGPEVRKALGDVASAFVAADIASGIVVLQTAAGGSFE</sequence>
<feature type="compositionally biased region" description="Low complexity" evidence="7">
    <location>
        <begin position="745"/>
        <end position="755"/>
    </location>
</feature>
<keyword evidence="5" id="KW-0406">Ion transport</keyword>
<feature type="transmembrane region" description="Helical" evidence="8">
    <location>
        <begin position="100"/>
        <end position="121"/>
    </location>
</feature>
<feature type="transmembrane region" description="Helical" evidence="8">
    <location>
        <begin position="65"/>
        <end position="88"/>
    </location>
</feature>
<evidence type="ECO:0000256" key="7">
    <source>
        <dbReference type="SAM" id="MobiDB-lite"/>
    </source>
</evidence>
<evidence type="ECO:0000256" key="6">
    <source>
        <dbReference type="ARBA" id="ARBA00023136"/>
    </source>
</evidence>
<keyword evidence="6 8" id="KW-0472">Membrane</keyword>
<feature type="transmembrane region" description="Helical" evidence="8">
    <location>
        <begin position="33"/>
        <end position="53"/>
    </location>
</feature>
<feature type="domain" description="Cation/H+ exchanger transmembrane" evidence="9">
    <location>
        <begin position="33"/>
        <end position="367"/>
    </location>
</feature>
<dbReference type="GO" id="GO:1902600">
    <property type="term" value="P:proton transmembrane transport"/>
    <property type="evidence" value="ECO:0007669"/>
    <property type="project" value="InterPro"/>
</dbReference>
<keyword evidence="3 8" id="KW-0812">Transmembrane</keyword>
<evidence type="ECO:0000256" key="4">
    <source>
        <dbReference type="ARBA" id="ARBA00022989"/>
    </source>
</evidence>
<dbReference type="EMBL" id="JANBPK010000725">
    <property type="protein sequence ID" value="KAJ2934165.1"/>
    <property type="molecule type" value="Genomic_DNA"/>
</dbReference>
<evidence type="ECO:0000256" key="2">
    <source>
        <dbReference type="ARBA" id="ARBA00022448"/>
    </source>
</evidence>
<dbReference type="GO" id="GO:0016020">
    <property type="term" value="C:membrane"/>
    <property type="evidence" value="ECO:0007669"/>
    <property type="project" value="UniProtKB-SubCell"/>
</dbReference>
<dbReference type="InterPro" id="IPR006153">
    <property type="entry name" value="Cation/H_exchanger_TM"/>
</dbReference>
<keyword evidence="4 8" id="KW-1133">Transmembrane helix</keyword>
<evidence type="ECO:0000256" key="5">
    <source>
        <dbReference type="ARBA" id="ARBA00023065"/>
    </source>
</evidence>
<gene>
    <name evidence="10" type="ORF">H1R20_g2904</name>
</gene>
<keyword evidence="11" id="KW-1185">Reference proteome</keyword>
<dbReference type="PANTHER" id="PTHR32468">
    <property type="entry name" value="CATION/H + ANTIPORTER"/>
    <property type="match status" value="1"/>
</dbReference>
<dbReference type="Pfam" id="PF00999">
    <property type="entry name" value="Na_H_Exchanger"/>
    <property type="match status" value="1"/>
</dbReference>
<feature type="region of interest" description="Disordered" evidence="7">
    <location>
        <begin position="786"/>
        <end position="825"/>
    </location>
</feature>
<dbReference type="Proteomes" id="UP001140091">
    <property type="component" value="Unassembled WGS sequence"/>
</dbReference>
<dbReference type="InterPro" id="IPR050794">
    <property type="entry name" value="CPA2_transporter"/>
</dbReference>
<evidence type="ECO:0000259" key="9">
    <source>
        <dbReference type="Pfam" id="PF00999"/>
    </source>
</evidence>
<name>A0A9W8JNT0_9AGAR</name>
<feature type="region of interest" description="Disordered" evidence="7">
    <location>
        <begin position="725"/>
        <end position="757"/>
    </location>
</feature>
<protein>
    <recommendedName>
        <fullName evidence="9">Cation/H+ exchanger transmembrane domain-containing protein</fullName>
    </recommendedName>
</protein>
<keyword evidence="2" id="KW-0813">Transport</keyword>
<evidence type="ECO:0000313" key="11">
    <source>
        <dbReference type="Proteomes" id="UP001140091"/>
    </source>
</evidence>
<dbReference type="InterPro" id="IPR038770">
    <property type="entry name" value="Na+/solute_symporter_sf"/>
</dbReference>
<organism evidence="10 11">
    <name type="scientific">Candolleomyces eurysporus</name>
    <dbReference type="NCBI Taxonomy" id="2828524"/>
    <lineage>
        <taxon>Eukaryota</taxon>
        <taxon>Fungi</taxon>
        <taxon>Dikarya</taxon>
        <taxon>Basidiomycota</taxon>
        <taxon>Agaricomycotina</taxon>
        <taxon>Agaricomycetes</taxon>
        <taxon>Agaricomycetidae</taxon>
        <taxon>Agaricales</taxon>
        <taxon>Agaricineae</taxon>
        <taxon>Psathyrellaceae</taxon>
        <taxon>Candolleomyces</taxon>
    </lineage>
</organism>
<dbReference type="Gene3D" id="1.20.1530.20">
    <property type="match status" value="1"/>
</dbReference>
<feature type="compositionally biased region" description="Acidic residues" evidence="7">
    <location>
        <begin position="788"/>
        <end position="799"/>
    </location>
</feature>
<dbReference type="AlphaFoldDB" id="A0A9W8JNT0"/>